<evidence type="ECO:0000256" key="6">
    <source>
        <dbReference type="ARBA" id="ARBA00022548"/>
    </source>
</evidence>
<dbReference type="EC" id="2.7.4.2" evidence="3"/>
<evidence type="ECO:0000256" key="15">
    <source>
        <dbReference type="ARBA" id="ARBA00023166"/>
    </source>
</evidence>
<evidence type="ECO:0000256" key="3">
    <source>
        <dbReference type="ARBA" id="ARBA00012958"/>
    </source>
</evidence>
<keyword evidence="11 18" id="KW-0067">ATP-binding</keyword>
<dbReference type="GO" id="GO:0005524">
    <property type="term" value="F:ATP binding"/>
    <property type="evidence" value="ECO:0007669"/>
    <property type="project" value="UniProtKB-KW"/>
</dbReference>
<dbReference type="EMBL" id="GEBQ01010256">
    <property type="protein sequence ID" value="JAT29721.1"/>
    <property type="molecule type" value="Transcribed_RNA"/>
</dbReference>
<protein>
    <recommendedName>
        <fullName evidence="17">Phosphomevalonate kinase</fullName>
        <ecNumber evidence="3">2.7.4.2</ecNumber>
    </recommendedName>
</protein>
<evidence type="ECO:0000256" key="18">
    <source>
        <dbReference type="PIRSR" id="PIRSR036639-1"/>
    </source>
</evidence>
<keyword evidence="9" id="KW-0418">Kinase</keyword>
<dbReference type="InterPro" id="IPR005919">
    <property type="entry name" value="Pmev_kin_anim"/>
</dbReference>
<evidence type="ECO:0000313" key="20">
    <source>
        <dbReference type="EMBL" id="JAT29721.1"/>
    </source>
</evidence>
<evidence type="ECO:0000256" key="8">
    <source>
        <dbReference type="ARBA" id="ARBA00022741"/>
    </source>
</evidence>
<keyword evidence="16" id="KW-0753">Steroid metabolism</keyword>
<evidence type="ECO:0000256" key="9">
    <source>
        <dbReference type="ARBA" id="ARBA00022777"/>
    </source>
</evidence>
<keyword evidence="14" id="KW-0443">Lipid metabolism</keyword>
<feature type="binding site" evidence="18">
    <location>
        <begin position="32"/>
        <end position="38"/>
    </location>
    <ligand>
        <name>ATP</name>
        <dbReference type="ChEBI" id="CHEBI:30616"/>
    </ligand>
</feature>
<evidence type="ECO:0000256" key="2">
    <source>
        <dbReference type="ARBA" id="ARBA00005017"/>
    </source>
</evidence>
<evidence type="ECO:0000256" key="19">
    <source>
        <dbReference type="SAM" id="SignalP"/>
    </source>
</evidence>
<evidence type="ECO:0000256" key="14">
    <source>
        <dbReference type="ARBA" id="ARBA00023098"/>
    </source>
</evidence>
<proteinExistence type="predicted"/>
<evidence type="ECO:0000256" key="16">
    <source>
        <dbReference type="ARBA" id="ARBA00023221"/>
    </source>
</evidence>
<keyword evidence="6" id="KW-0153">Cholesterol metabolism</keyword>
<evidence type="ECO:0000256" key="11">
    <source>
        <dbReference type="ARBA" id="ARBA00022840"/>
    </source>
</evidence>
<feature type="binding site" evidence="18">
    <location>
        <position position="186"/>
    </location>
    <ligand>
        <name>substrate</name>
    </ligand>
</feature>
<keyword evidence="8 18" id="KW-0547">Nucleotide-binding</keyword>
<keyword evidence="10" id="KW-0152">Cholesterol biosynthesis</keyword>
<gene>
    <name evidence="20" type="ORF">g.2183</name>
</gene>
<accession>A0A1B6M1B1</accession>
<feature type="chain" id="PRO_5012113742" description="Phosphomevalonate kinase" evidence="19">
    <location>
        <begin position="16"/>
        <end position="211"/>
    </location>
</feature>
<keyword evidence="12" id="KW-0752">Steroid biosynthesis</keyword>
<dbReference type="UniPathway" id="UPA00057">
    <property type="reaction ID" value="UER00099"/>
</dbReference>
<keyword evidence="15" id="KW-1207">Sterol metabolism</keyword>
<dbReference type="NCBIfam" id="TIGR01223">
    <property type="entry name" value="Pmev_kin_anim"/>
    <property type="match status" value="1"/>
</dbReference>
<dbReference type="PANTHER" id="PTHR13101">
    <property type="entry name" value="PHOSPHOMEVALONATE KINASE"/>
    <property type="match status" value="1"/>
</dbReference>
<evidence type="ECO:0000256" key="5">
    <source>
        <dbReference type="ARBA" id="ARBA00022516"/>
    </source>
</evidence>
<dbReference type="PANTHER" id="PTHR13101:SF1">
    <property type="entry name" value="PHOSPHOMEVALONATE KINASE"/>
    <property type="match status" value="1"/>
</dbReference>
<keyword evidence="5" id="KW-0444">Lipid biosynthesis</keyword>
<organism evidence="20">
    <name type="scientific">Graphocephala atropunctata</name>
    <dbReference type="NCBI Taxonomy" id="36148"/>
    <lineage>
        <taxon>Eukaryota</taxon>
        <taxon>Metazoa</taxon>
        <taxon>Ecdysozoa</taxon>
        <taxon>Arthropoda</taxon>
        <taxon>Hexapoda</taxon>
        <taxon>Insecta</taxon>
        <taxon>Pterygota</taxon>
        <taxon>Neoptera</taxon>
        <taxon>Paraneoptera</taxon>
        <taxon>Hemiptera</taxon>
        <taxon>Auchenorrhyncha</taxon>
        <taxon>Membracoidea</taxon>
        <taxon>Cicadellidae</taxon>
        <taxon>Cicadellinae</taxon>
        <taxon>Cicadellini</taxon>
        <taxon>Graphocephala</taxon>
    </lineage>
</organism>
<keyword evidence="19" id="KW-0732">Signal</keyword>
<name>A0A1B6M1B1_9HEMI</name>
<feature type="binding site" evidence="18">
    <location>
        <position position="157"/>
    </location>
    <ligand>
        <name>ATP</name>
        <dbReference type="ChEBI" id="CHEBI:30616"/>
    </ligand>
</feature>
<dbReference type="PIRSF" id="PIRSF036639">
    <property type="entry name" value="PMK_anim"/>
    <property type="match status" value="1"/>
</dbReference>
<dbReference type="InterPro" id="IPR027417">
    <property type="entry name" value="P-loop_NTPase"/>
</dbReference>
<dbReference type="AlphaFoldDB" id="A0A1B6M1B1"/>
<evidence type="ECO:0000256" key="10">
    <source>
        <dbReference type="ARBA" id="ARBA00022778"/>
    </source>
</evidence>
<evidence type="ECO:0000256" key="7">
    <source>
        <dbReference type="ARBA" id="ARBA00022679"/>
    </source>
</evidence>
<keyword evidence="7" id="KW-0808">Transferase</keyword>
<comment type="subcellular location">
    <subcellularLocation>
        <location evidence="1">Cytoplasm</location>
        <location evidence="1">Cytosol</location>
    </subcellularLocation>
</comment>
<evidence type="ECO:0000256" key="17">
    <source>
        <dbReference type="ARBA" id="ARBA00034549"/>
    </source>
</evidence>
<keyword evidence="13" id="KW-0756">Sterol biosynthesis</keyword>
<dbReference type="GO" id="GO:0004631">
    <property type="term" value="F:phosphomevalonate kinase activity"/>
    <property type="evidence" value="ECO:0007669"/>
    <property type="project" value="UniProtKB-EC"/>
</dbReference>
<feature type="signal peptide" evidence="19">
    <location>
        <begin position="1"/>
        <end position="15"/>
    </location>
</feature>
<dbReference type="GO" id="GO:0006695">
    <property type="term" value="P:cholesterol biosynthetic process"/>
    <property type="evidence" value="ECO:0007669"/>
    <property type="project" value="UniProtKB-KW"/>
</dbReference>
<evidence type="ECO:0000256" key="1">
    <source>
        <dbReference type="ARBA" id="ARBA00004514"/>
    </source>
</evidence>
<dbReference type="SUPFAM" id="SSF52540">
    <property type="entry name" value="P-loop containing nucleoside triphosphate hydrolases"/>
    <property type="match status" value="1"/>
</dbReference>
<sequence>MVNCLLFFLVGWLVSDKFLNNMPKLILLFSGKRKSGKDKITDLLFERVKEEAVLIKISAPIKSHFSKSQGLDYDQLMSTSSYKEQFRLEMIKWSEQVRQSDHGHFCRAAIEMTNADKKPIWIVSDMRRQTDLQWFRDNYEHITTVRVWSSEEQRTDRGWVFTSGIDDQETECDLDSVGEWDLIIENNGTLDDLQSDIERIVKIVKQAAGTT</sequence>
<dbReference type="FunFam" id="3.40.50.300:FF:001026">
    <property type="entry name" value="Phosphomevalonate kinase"/>
    <property type="match status" value="1"/>
</dbReference>
<evidence type="ECO:0000256" key="13">
    <source>
        <dbReference type="ARBA" id="ARBA00023011"/>
    </source>
</evidence>
<evidence type="ECO:0000256" key="12">
    <source>
        <dbReference type="ARBA" id="ARBA00022955"/>
    </source>
</evidence>
<reference evidence="20" key="1">
    <citation type="submission" date="2015-11" db="EMBL/GenBank/DDBJ databases">
        <title>De novo transcriptome assembly of four potential Pierce s Disease insect vectors from Arizona vineyards.</title>
        <authorList>
            <person name="Tassone E.E."/>
        </authorList>
    </citation>
    <scope>NUCLEOTIDE SEQUENCE</scope>
</reference>
<comment type="pathway">
    <text evidence="2">Isoprenoid biosynthesis; isopentenyl diphosphate biosynthesis via mevalonate pathway; isopentenyl diphosphate from (R)-mevalonate: step 2/3.</text>
</comment>
<dbReference type="Pfam" id="PF04275">
    <property type="entry name" value="P-mevalo_kinase"/>
    <property type="match status" value="1"/>
</dbReference>
<dbReference type="GO" id="GO:0019287">
    <property type="term" value="P:isopentenyl diphosphate biosynthetic process, mevalonate pathway"/>
    <property type="evidence" value="ECO:0007669"/>
    <property type="project" value="UniProtKB-UniPathway"/>
</dbReference>
<dbReference type="Gene3D" id="3.40.50.300">
    <property type="entry name" value="P-loop containing nucleotide triphosphate hydrolases"/>
    <property type="match status" value="1"/>
</dbReference>
<evidence type="ECO:0000256" key="4">
    <source>
        <dbReference type="ARBA" id="ARBA00022490"/>
    </source>
</evidence>
<keyword evidence="4" id="KW-0963">Cytoplasm</keyword>
<dbReference type="GO" id="GO:0005829">
    <property type="term" value="C:cytosol"/>
    <property type="evidence" value="ECO:0007669"/>
    <property type="project" value="UniProtKB-SubCell"/>
</dbReference>